<dbReference type="AlphaFoldDB" id="A0A7G7MF79"/>
<keyword evidence="5" id="KW-0472">Membrane</keyword>
<dbReference type="Pfam" id="PF12555">
    <property type="entry name" value="SteA-like_C"/>
    <property type="match status" value="1"/>
</dbReference>
<evidence type="ECO:0000256" key="5">
    <source>
        <dbReference type="SAM" id="Phobius"/>
    </source>
</evidence>
<dbReference type="RefSeq" id="WP_185718195.1">
    <property type="nucleotide sequence ID" value="NZ_BAAAWI010000001.1"/>
</dbReference>
<evidence type="ECO:0000313" key="8">
    <source>
        <dbReference type="Proteomes" id="UP000515728"/>
    </source>
</evidence>
<evidence type="ECO:0000256" key="2">
    <source>
        <dbReference type="ARBA" id="ARBA00022741"/>
    </source>
</evidence>
<dbReference type="EMBL" id="CP060131">
    <property type="protein sequence ID" value="QNG51440.1"/>
    <property type="molecule type" value="Genomic_DNA"/>
</dbReference>
<keyword evidence="4" id="KW-0067">ATP-binding</keyword>
<dbReference type="InterPro" id="IPR036759">
    <property type="entry name" value="TPK_catalytic_sf"/>
</dbReference>
<name>A0A7G7MF79_9PSEU</name>
<dbReference type="Proteomes" id="UP000515728">
    <property type="component" value="Chromosome"/>
</dbReference>
<keyword evidence="8" id="KW-1185">Reference proteome</keyword>
<organism evidence="7 8">
    <name type="scientific">Pseudonocardia petroleophila</name>
    <dbReference type="NCBI Taxonomy" id="37331"/>
    <lineage>
        <taxon>Bacteria</taxon>
        <taxon>Bacillati</taxon>
        <taxon>Actinomycetota</taxon>
        <taxon>Actinomycetes</taxon>
        <taxon>Pseudonocardiales</taxon>
        <taxon>Pseudonocardiaceae</taxon>
        <taxon>Pseudonocardia</taxon>
    </lineage>
</organism>
<gene>
    <name evidence="7" type="ORF">H6H00_25435</name>
</gene>
<reference evidence="7 8" key="1">
    <citation type="submission" date="2020-08" db="EMBL/GenBank/DDBJ databases">
        <authorList>
            <person name="Mo P."/>
        </authorList>
    </citation>
    <scope>NUCLEOTIDE SEQUENCE [LARGE SCALE GENOMIC DNA]</scope>
    <source>
        <strain evidence="7 8">CGMCC 4.1532</strain>
    </source>
</reference>
<keyword evidence="5" id="KW-0812">Transmembrane</keyword>
<evidence type="ECO:0000313" key="7">
    <source>
        <dbReference type="EMBL" id="QNG51440.1"/>
    </source>
</evidence>
<keyword evidence="3" id="KW-0418">Kinase</keyword>
<dbReference type="SUPFAM" id="SSF63999">
    <property type="entry name" value="Thiamin pyrophosphokinase, catalytic domain"/>
    <property type="match status" value="1"/>
</dbReference>
<keyword evidence="5" id="KW-1133">Transmembrane helix</keyword>
<feature type="domain" description="SteA-like C-terminal" evidence="6">
    <location>
        <begin position="337"/>
        <end position="386"/>
    </location>
</feature>
<dbReference type="NCBIfam" id="NF040608">
    <property type="entry name" value="division_SteA"/>
    <property type="match status" value="1"/>
</dbReference>
<dbReference type="GO" id="GO:0016301">
    <property type="term" value="F:kinase activity"/>
    <property type="evidence" value="ECO:0007669"/>
    <property type="project" value="UniProtKB-KW"/>
</dbReference>
<dbReference type="KEGG" id="ppel:H6H00_25435"/>
<evidence type="ECO:0000259" key="6">
    <source>
        <dbReference type="Pfam" id="PF12555"/>
    </source>
</evidence>
<evidence type="ECO:0000256" key="3">
    <source>
        <dbReference type="ARBA" id="ARBA00022777"/>
    </source>
</evidence>
<dbReference type="InterPro" id="IPR047795">
    <property type="entry name" value="Put_SteA-like"/>
</dbReference>
<keyword evidence="2" id="KW-0547">Nucleotide-binding</keyword>
<protein>
    <submittedName>
        <fullName evidence="7">Thiamine pyrophosphokinase</fullName>
    </submittedName>
</protein>
<dbReference type="GO" id="GO:0004788">
    <property type="term" value="F:thiamine diphosphokinase activity"/>
    <property type="evidence" value="ECO:0007669"/>
    <property type="project" value="InterPro"/>
</dbReference>
<dbReference type="GO" id="GO:0009229">
    <property type="term" value="P:thiamine diphosphate biosynthetic process"/>
    <property type="evidence" value="ECO:0007669"/>
    <property type="project" value="InterPro"/>
</dbReference>
<proteinExistence type="predicted"/>
<evidence type="ECO:0000256" key="1">
    <source>
        <dbReference type="ARBA" id="ARBA00022679"/>
    </source>
</evidence>
<dbReference type="InterPro" id="IPR022215">
    <property type="entry name" value="SteA-like_C"/>
</dbReference>
<sequence>MKLSGLLHRTRPELPGLSGVARVDRRTDALLRRIKAGEIAVLDQIDLDRATADALVAAEVAAVVNASPSISGRFPNLGPEVLVSAGIPLVDGVGPELLHAVKDGAKLRLLDGVLYLGDLRVGEGIEQNADSVADALVEARSGLTHQLEAFAANTIEFMRRERALLLDGAGVPEVDVTLAGRQVLVVAAGYDHVADLARLKNYIHEYRPVLVGVGAGADALLAAGHTPALIVGDPGEVSNEALTSGADVVVPAFADGHAPGLHRVQDLGTGAVTFPSSANPEDLALLLAAHHGASMVVTVGLSASMAEFLDRGRSGSNASTFLTRLQLGGTLVDGRVIAALYRSRVSLGAIALMVAAAVVAVVAALLVSDAGDAVLDWIVQGWNGLLDTVRGWFG</sequence>
<evidence type="ECO:0000256" key="4">
    <source>
        <dbReference type="ARBA" id="ARBA00022840"/>
    </source>
</evidence>
<keyword evidence="1" id="KW-0808">Transferase</keyword>
<feature type="transmembrane region" description="Helical" evidence="5">
    <location>
        <begin position="345"/>
        <end position="367"/>
    </location>
</feature>
<dbReference type="GO" id="GO:0005524">
    <property type="term" value="F:ATP binding"/>
    <property type="evidence" value="ECO:0007669"/>
    <property type="project" value="UniProtKB-KW"/>
</dbReference>
<accession>A0A7G7MF79</accession>